<gene>
    <name evidence="4" type="ORF">PCOAH_00011170</name>
</gene>
<dbReference type="InterPro" id="IPR019111">
    <property type="entry name" value="PRESA_N"/>
</dbReference>
<dbReference type="Proteomes" id="UP000092716">
    <property type="component" value="Chromosome 5"/>
</dbReference>
<dbReference type="GeneID" id="30907843"/>
<feature type="compositionally biased region" description="Polar residues" evidence="1">
    <location>
        <begin position="339"/>
        <end position="351"/>
    </location>
</feature>
<evidence type="ECO:0000313" key="4">
    <source>
        <dbReference type="EMBL" id="ANQ06807.1"/>
    </source>
</evidence>
<evidence type="ECO:0000259" key="3">
    <source>
        <dbReference type="Pfam" id="PF09687"/>
    </source>
</evidence>
<feature type="region of interest" description="Disordered" evidence="1">
    <location>
        <begin position="339"/>
        <end position="360"/>
    </location>
</feature>
<feature type="chain" id="PRO_5008521286" description="Plasmodium RESA N-terminal domain-containing protein" evidence="2">
    <location>
        <begin position="26"/>
        <end position="360"/>
    </location>
</feature>
<proteinExistence type="predicted"/>
<name>A0A1B1DW31_9APIC</name>
<dbReference type="Gene3D" id="6.10.280.180">
    <property type="entry name" value="Plasmodium RESA, N-terminal helical domain"/>
    <property type="match status" value="1"/>
</dbReference>
<dbReference type="Pfam" id="PF09687">
    <property type="entry name" value="PRESAN"/>
    <property type="match status" value="1"/>
</dbReference>
<reference evidence="5" key="1">
    <citation type="submission" date="2016-06" db="EMBL/GenBank/DDBJ databases">
        <title>First high quality genome sequence of Plasmodium coatneyi using continuous long reads from single molecule, real-time sequencing.</title>
        <authorList>
            <person name="Chien J.-T."/>
            <person name="Pakala S.B."/>
            <person name="Geraldo J.A."/>
            <person name="Lapp S.A."/>
            <person name="Barnwell J.W."/>
            <person name="Kissinger J.C."/>
            <person name="Galinski M.R."/>
            <person name="Humphrey J.C."/>
        </authorList>
    </citation>
    <scope>NUCLEOTIDE SEQUENCE [LARGE SCALE GENOMIC DNA]</scope>
    <source>
        <strain evidence="5">Hackeri</strain>
    </source>
</reference>
<keyword evidence="2" id="KW-0732">Signal</keyword>
<accession>A0A1B1DW31</accession>
<dbReference type="EMBL" id="CP016243">
    <property type="protein sequence ID" value="ANQ06807.1"/>
    <property type="molecule type" value="Genomic_DNA"/>
</dbReference>
<evidence type="ECO:0000313" key="5">
    <source>
        <dbReference type="Proteomes" id="UP000092716"/>
    </source>
</evidence>
<dbReference type="OrthoDB" id="386576at2759"/>
<dbReference type="VEuPathDB" id="PlasmoDB:PCOAH_00011170"/>
<dbReference type="KEGG" id="pcot:PCOAH_00011170"/>
<dbReference type="AlphaFoldDB" id="A0A1B1DW31"/>
<evidence type="ECO:0000256" key="2">
    <source>
        <dbReference type="SAM" id="SignalP"/>
    </source>
</evidence>
<dbReference type="InterPro" id="IPR044885">
    <property type="entry name" value="PRESA_N_sf"/>
</dbReference>
<feature type="signal peptide" evidence="2">
    <location>
        <begin position="1"/>
        <end position="25"/>
    </location>
</feature>
<feature type="domain" description="Plasmodium RESA N-terminal" evidence="3">
    <location>
        <begin position="170"/>
        <end position="294"/>
    </location>
</feature>
<dbReference type="RefSeq" id="XP_019913502.1">
    <property type="nucleotide sequence ID" value="XM_020057926.1"/>
</dbReference>
<organism evidence="4 5">
    <name type="scientific">Plasmodium coatneyi</name>
    <dbReference type="NCBI Taxonomy" id="208452"/>
    <lineage>
        <taxon>Eukaryota</taxon>
        <taxon>Sar</taxon>
        <taxon>Alveolata</taxon>
        <taxon>Apicomplexa</taxon>
        <taxon>Aconoidasida</taxon>
        <taxon>Haemosporida</taxon>
        <taxon>Plasmodiidae</taxon>
        <taxon>Plasmodium</taxon>
    </lineage>
</organism>
<keyword evidence="5" id="KW-1185">Reference proteome</keyword>
<evidence type="ECO:0000256" key="1">
    <source>
        <dbReference type="SAM" id="MobiDB-lite"/>
    </source>
</evidence>
<protein>
    <recommendedName>
        <fullName evidence="3">Plasmodium RESA N-terminal domain-containing protein</fullName>
    </recommendedName>
</protein>
<sequence>MIGLARWNVTFLGTLLGFLILNALSYPESAPRGRSLSELSLYLENLAEAENYQLGNFQPHDYAVQEYNRHCSRWNNYNCGNAYDREATSHDQVYRKEGYELASANNNGLWGQYNSCQKQRIDVYRNGKKLRFGDEIDFSLCKENQIIIRKYSKNGRLPFGCTQWDLSQILSNKQLLKKVTYIKLDISMRKAFIGYYYFIVYLNRCYYRMVHKLRTWFMDLANSYNIPNNVRLAYWEECQKYLMKDLGVIEEMSTNYFDKLVTSYHTVSFIYYELLLARCRTLWKKVILNNRVQWSRILSSWVMKYRSDMKLREQKRRRIGESRYDHHSVSDHAETASYTTEIQSQVPQGNSDDVGDLISW</sequence>